<dbReference type="SUPFAM" id="SSF53383">
    <property type="entry name" value="PLP-dependent transferases"/>
    <property type="match status" value="1"/>
</dbReference>
<evidence type="ECO:0000256" key="2">
    <source>
        <dbReference type="ARBA" id="ARBA00022898"/>
    </source>
</evidence>
<dbReference type="InterPro" id="IPR015424">
    <property type="entry name" value="PyrdxlP-dep_Trfase"/>
</dbReference>
<dbReference type="Pfam" id="PF00202">
    <property type="entry name" value="Aminotran_3"/>
    <property type="match status" value="1"/>
</dbReference>
<organism evidence="3">
    <name type="scientific">marine metagenome</name>
    <dbReference type="NCBI Taxonomy" id="408172"/>
    <lineage>
        <taxon>unclassified sequences</taxon>
        <taxon>metagenomes</taxon>
        <taxon>ecological metagenomes</taxon>
    </lineage>
</organism>
<sequence>MVAFHTRGLGKYENILIIHGHSSRGRRSLYSSSIEDGVAKTMERDSELRERAAQVIPGGMYGHMSVLRRMPPEYPQYFERAEGCHLWDVDGNEYIDYMCSYGPMIAGYANPRIRAAADAQRAQLDIANAPAPVIVELAERLVKQISHADWAVFAKNGNDATTICVMCARACADQPVILVANGAYHGAQPWANYMSKGTPKEDHQHFLPYQFNNIESLDEAASKAHGRLAGIIVSAFRHDAGHHQELTDLQFAKRVREICDREGAALILDDVRAGLRLSLDASWSALGIHPDLSAWGKGIANGEPLAAVLGNDFYREAMTKIFVTGSFWYQAAPMAAAIETLNVLSEQNGPQLMERLGQQLRSGLYEQAQRHGHGIIQSGPPQMPTLMFEDDPKAEKGIAFCGLAVKEGVYLHPWHNMFLSTAHTENEIEKTLEATDRAFRQLS</sequence>
<dbReference type="PROSITE" id="PS00600">
    <property type="entry name" value="AA_TRANSFER_CLASS_3"/>
    <property type="match status" value="1"/>
</dbReference>
<comment type="cofactor">
    <cofactor evidence="1">
        <name>pyridoxal 5'-phosphate</name>
        <dbReference type="ChEBI" id="CHEBI:597326"/>
    </cofactor>
</comment>
<evidence type="ECO:0008006" key="4">
    <source>
        <dbReference type="Google" id="ProtNLM"/>
    </source>
</evidence>
<protein>
    <recommendedName>
        <fullName evidence="4">Glutamate-1-semialdehyde 2,1-aminomutase</fullName>
    </recommendedName>
</protein>
<dbReference type="InterPro" id="IPR049704">
    <property type="entry name" value="Aminotrans_3_PPA_site"/>
</dbReference>
<gene>
    <name evidence="3" type="ORF">METZ01_LOCUS4724</name>
</gene>
<dbReference type="InterPro" id="IPR015422">
    <property type="entry name" value="PyrdxlP-dep_Trfase_small"/>
</dbReference>
<accession>A0A381NB72</accession>
<dbReference type="InterPro" id="IPR005814">
    <property type="entry name" value="Aminotrans_3"/>
</dbReference>
<dbReference type="Gene3D" id="3.40.640.10">
    <property type="entry name" value="Type I PLP-dependent aspartate aminotransferase-like (Major domain)"/>
    <property type="match status" value="1"/>
</dbReference>
<evidence type="ECO:0000313" key="3">
    <source>
        <dbReference type="EMBL" id="SUZ51870.1"/>
    </source>
</evidence>
<dbReference type="EMBL" id="UINC01000244">
    <property type="protein sequence ID" value="SUZ51870.1"/>
    <property type="molecule type" value="Genomic_DNA"/>
</dbReference>
<dbReference type="PANTHER" id="PTHR43713:SF3">
    <property type="entry name" value="GLUTAMATE-1-SEMIALDEHYDE 2,1-AMINOMUTASE 1, CHLOROPLASTIC-RELATED"/>
    <property type="match status" value="1"/>
</dbReference>
<name>A0A381NB72_9ZZZZ</name>
<dbReference type="GO" id="GO:0008483">
    <property type="term" value="F:transaminase activity"/>
    <property type="evidence" value="ECO:0007669"/>
    <property type="project" value="InterPro"/>
</dbReference>
<reference evidence="3" key="1">
    <citation type="submission" date="2018-05" db="EMBL/GenBank/DDBJ databases">
        <authorList>
            <person name="Lanie J.A."/>
            <person name="Ng W.-L."/>
            <person name="Kazmierczak K.M."/>
            <person name="Andrzejewski T.M."/>
            <person name="Davidsen T.M."/>
            <person name="Wayne K.J."/>
            <person name="Tettelin H."/>
            <person name="Glass J.I."/>
            <person name="Rusch D."/>
            <person name="Podicherti R."/>
            <person name="Tsui H.-C.T."/>
            <person name="Winkler M.E."/>
        </authorList>
    </citation>
    <scope>NUCLEOTIDE SEQUENCE</scope>
</reference>
<dbReference type="GO" id="GO:0030170">
    <property type="term" value="F:pyridoxal phosphate binding"/>
    <property type="evidence" value="ECO:0007669"/>
    <property type="project" value="InterPro"/>
</dbReference>
<dbReference type="AlphaFoldDB" id="A0A381NB72"/>
<evidence type="ECO:0000256" key="1">
    <source>
        <dbReference type="ARBA" id="ARBA00001933"/>
    </source>
</evidence>
<keyword evidence="2" id="KW-0663">Pyridoxal phosphate</keyword>
<dbReference type="Gene3D" id="3.90.1150.10">
    <property type="entry name" value="Aspartate Aminotransferase, domain 1"/>
    <property type="match status" value="1"/>
</dbReference>
<proteinExistence type="predicted"/>
<dbReference type="PANTHER" id="PTHR43713">
    <property type="entry name" value="GLUTAMATE-1-SEMIALDEHYDE 2,1-AMINOMUTASE"/>
    <property type="match status" value="1"/>
</dbReference>
<dbReference type="InterPro" id="IPR015421">
    <property type="entry name" value="PyrdxlP-dep_Trfase_major"/>
</dbReference>